<dbReference type="RefSeq" id="WP_258210864.1">
    <property type="nucleotide sequence ID" value="NZ_CP102734.1"/>
</dbReference>
<name>A0ABY5RAP8_9MOLU</name>
<evidence type="ECO:0000256" key="1">
    <source>
        <dbReference type="ARBA" id="ARBA00005912"/>
    </source>
</evidence>
<organism evidence="5 6">
    <name type="scientific">Mycoplasma iguanae</name>
    <dbReference type="NCBI Taxonomy" id="292461"/>
    <lineage>
        <taxon>Bacteria</taxon>
        <taxon>Bacillati</taxon>
        <taxon>Mycoplasmatota</taxon>
        <taxon>Mollicutes</taxon>
        <taxon>Mycoplasmataceae</taxon>
        <taxon>Mycoplasma</taxon>
    </lineage>
</organism>
<comment type="subcellular location">
    <subcellularLocation>
        <location evidence="3">Cytoplasm</location>
    </subcellularLocation>
</comment>
<dbReference type="Gene3D" id="1.10.132.20">
    <property type="entry name" value="Ribosome-recycling factor"/>
    <property type="match status" value="1"/>
</dbReference>
<reference evidence="5" key="1">
    <citation type="submission" date="2022-08" db="EMBL/GenBank/DDBJ databases">
        <title>Complete genome of Mycoplasma iguanae type strain 2327.</title>
        <authorList>
            <person name="Spergser J."/>
        </authorList>
    </citation>
    <scope>NUCLEOTIDE SEQUENCE</scope>
    <source>
        <strain evidence="5">2327</strain>
    </source>
</reference>
<keyword evidence="6" id="KW-1185">Reference proteome</keyword>
<dbReference type="PANTHER" id="PTHR20982:SF3">
    <property type="entry name" value="MITOCHONDRIAL RIBOSOME RECYCLING FACTOR PSEUDO 1"/>
    <property type="match status" value="1"/>
</dbReference>
<comment type="function">
    <text evidence="3">Responsible for the release of ribosomes from messenger RNA at the termination of protein biosynthesis. May increase the efficiency of translation by recycling ribosomes from one round of translation to another.</text>
</comment>
<evidence type="ECO:0000313" key="6">
    <source>
        <dbReference type="Proteomes" id="UP001059252"/>
    </source>
</evidence>
<evidence type="ECO:0000259" key="4">
    <source>
        <dbReference type="Pfam" id="PF01765"/>
    </source>
</evidence>
<accession>A0ABY5RAP8</accession>
<evidence type="ECO:0000313" key="5">
    <source>
        <dbReference type="EMBL" id="UVD81690.1"/>
    </source>
</evidence>
<dbReference type="NCBIfam" id="TIGR00496">
    <property type="entry name" value="frr"/>
    <property type="match status" value="1"/>
</dbReference>
<dbReference type="Gene3D" id="3.30.1360.40">
    <property type="match status" value="1"/>
</dbReference>
<dbReference type="InterPro" id="IPR002661">
    <property type="entry name" value="Ribosome_recyc_fac"/>
</dbReference>
<dbReference type="Pfam" id="PF01765">
    <property type="entry name" value="RRF"/>
    <property type="match status" value="1"/>
</dbReference>
<dbReference type="PANTHER" id="PTHR20982">
    <property type="entry name" value="RIBOSOME RECYCLING FACTOR"/>
    <property type="match status" value="1"/>
</dbReference>
<sequence length="183" mass="21287">MEIQIYKEMFDDEVKKGLDHFQREMNKISTGRVNPLLISHIKVSYYGELTPIDQIANILIPQAQQLLVKPFDINSVKDITAVLNDAQIDAQIANEGNQVRLTFPQMTTERRKDLVKKLGKISEEGKVAVRLARQEIIKDIKKDEELSEDQEKKYLEEIQKVTDKFVEYIIQQTKEKEKEILTI</sequence>
<dbReference type="SUPFAM" id="SSF55194">
    <property type="entry name" value="Ribosome recycling factor, RRF"/>
    <property type="match status" value="1"/>
</dbReference>
<keyword evidence="2 3" id="KW-0648">Protein biosynthesis</keyword>
<dbReference type="HAMAP" id="MF_00040">
    <property type="entry name" value="RRF"/>
    <property type="match status" value="1"/>
</dbReference>
<comment type="similarity">
    <text evidence="1 3">Belongs to the RRF family.</text>
</comment>
<dbReference type="Proteomes" id="UP001059252">
    <property type="component" value="Chromosome"/>
</dbReference>
<dbReference type="EMBL" id="CP102734">
    <property type="protein sequence ID" value="UVD81690.1"/>
    <property type="molecule type" value="Genomic_DNA"/>
</dbReference>
<proteinExistence type="inferred from homology"/>
<evidence type="ECO:0000256" key="2">
    <source>
        <dbReference type="ARBA" id="ARBA00022917"/>
    </source>
</evidence>
<feature type="domain" description="Ribosome recycling factor" evidence="4">
    <location>
        <begin position="21"/>
        <end position="181"/>
    </location>
</feature>
<dbReference type="InterPro" id="IPR023584">
    <property type="entry name" value="Ribosome_recyc_fac_dom"/>
</dbReference>
<keyword evidence="3" id="KW-0963">Cytoplasm</keyword>
<dbReference type="InterPro" id="IPR036191">
    <property type="entry name" value="RRF_sf"/>
</dbReference>
<protein>
    <recommendedName>
        <fullName evidence="3">Ribosome-recycling factor</fullName>
        <shortName evidence="3">RRF</shortName>
    </recommendedName>
    <alternativeName>
        <fullName evidence="3">Ribosome-releasing factor</fullName>
    </alternativeName>
</protein>
<gene>
    <name evidence="3 5" type="primary">frr</name>
    <name evidence="5" type="ORF">NV226_03120</name>
</gene>
<evidence type="ECO:0000256" key="3">
    <source>
        <dbReference type="HAMAP-Rule" id="MF_00040"/>
    </source>
</evidence>